<gene>
    <name evidence="7" type="ORF">B8V81_1076</name>
</gene>
<dbReference type="EMBL" id="NFEZ01000003">
    <property type="protein sequence ID" value="PLT46852.1"/>
    <property type="molecule type" value="Genomic_DNA"/>
</dbReference>
<dbReference type="PANTHER" id="PTHR21716:SF68">
    <property type="entry name" value="TRANSPORT PROTEIN YTVI-RELATED"/>
    <property type="match status" value="1"/>
</dbReference>
<evidence type="ECO:0000256" key="5">
    <source>
        <dbReference type="ARBA" id="ARBA00023136"/>
    </source>
</evidence>
<comment type="caution">
    <text evidence="7">The sequence shown here is derived from an EMBL/GenBank/DDBJ whole genome shotgun (WGS) entry which is preliminary data.</text>
</comment>
<feature type="transmembrane region" description="Helical" evidence="6">
    <location>
        <begin position="223"/>
        <end position="240"/>
    </location>
</feature>
<feature type="transmembrane region" description="Helical" evidence="6">
    <location>
        <begin position="39"/>
        <end position="56"/>
    </location>
</feature>
<feature type="transmembrane region" description="Helical" evidence="6">
    <location>
        <begin position="68"/>
        <end position="90"/>
    </location>
</feature>
<keyword evidence="8" id="KW-1185">Reference proteome</keyword>
<keyword evidence="3 6" id="KW-0812">Transmembrane</keyword>
<evidence type="ECO:0000256" key="3">
    <source>
        <dbReference type="ARBA" id="ARBA00022692"/>
    </source>
</evidence>
<evidence type="ECO:0000256" key="2">
    <source>
        <dbReference type="ARBA" id="ARBA00009773"/>
    </source>
</evidence>
<reference evidence="7 8" key="1">
    <citation type="submission" date="2017-05" db="EMBL/GenBank/DDBJ databases">
        <title>Functional genome analysis of Paenibacillus pasadenensis strain R16: insights on endophytic life style and antifungal activity.</title>
        <authorList>
            <person name="Passera A."/>
            <person name="Marcolungo L."/>
            <person name="Casati P."/>
            <person name="Brasca M."/>
            <person name="Quaglino F."/>
            <person name="Delledonne M."/>
        </authorList>
    </citation>
    <scope>NUCLEOTIDE SEQUENCE [LARGE SCALE GENOMIC DNA]</scope>
    <source>
        <strain evidence="7 8">R16</strain>
    </source>
</reference>
<comment type="subcellular location">
    <subcellularLocation>
        <location evidence="1">Membrane</location>
        <topology evidence="1">Multi-pass membrane protein</topology>
    </subcellularLocation>
</comment>
<proteinExistence type="inferred from homology"/>
<evidence type="ECO:0000256" key="1">
    <source>
        <dbReference type="ARBA" id="ARBA00004141"/>
    </source>
</evidence>
<evidence type="ECO:0000313" key="7">
    <source>
        <dbReference type="EMBL" id="PLT46852.1"/>
    </source>
</evidence>
<evidence type="ECO:0000256" key="6">
    <source>
        <dbReference type="SAM" id="Phobius"/>
    </source>
</evidence>
<name>A0A2N5N937_9BACL</name>
<feature type="transmembrane region" description="Helical" evidence="6">
    <location>
        <begin position="280"/>
        <end position="298"/>
    </location>
</feature>
<feature type="transmembrane region" description="Helical" evidence="6">
    <location>
        <begin position="310"/>
        <end position="340"/>
    </location>
</feature>
<keyword evidence="5 6" id="KW-0472">Membrane</keyword>
<dbReference type="GO" id="GO:0016020">
    <property type="term" value="C:membrane"/>
    <property type="evidence" value="ECO:0007669"/>
    <property type="project" value="UniProtKB-SubCell"/>
</dbReference>
<feature type="transmembrane region" description="Helical" evidence="6">
    <location>
        <begin position="158"/>
        <end position="179"/>
    </location>
</feature>
<accession>A0A2N5N937</accession>
<protein>
    <recommendedName>
        <fullName evidence="9">Sporulation integral membrane protein YtvI</fullName>
    </recommendedName>
</protein>
<dbReference type="InterPro" id="IPR002549">
    <property type="entry name" value="AI-2E-like"/>
</dbReference>
<comment type="similarity">
    <text evidence="2">Belongs to the autoinducer-2 exporter (AI-2E) (TC 2.A.86) family.</text>
</comment>
<dbReference type="PANTHER" id="PTHR21716">
    <property type="entry name" value="TRANSMEMBRANE PROTEIN"/>
    <property type="match status" value="1"/>
</dbReference>
<evidence type="ECO:0000313" key="8">
    <source>
        <dbReference type="Proteomes" id="UP000234789"/>
    </source>
</evidence>
<dbReference type="AlphaFoldDB" id="A0A2N5N937"/>
<dbReference type="Proteomes" id="UP000234789">
    <property type="component" value="Unassembled WGS sequence"/>
</dbReference>
<sequence>MLMFYRKYWRTAFDIALIALTVYLIMLAFSFLYSIAAPIFLSLLIFAVIEPLARLLHRLGLKKSIASALSILLFSAIVLGIFFGAGYIMVREANSIAHKLPQYQAILQEQLAQGSTWLKDKTSALPPDTVDKIQDYIDALTRWGQKVAEGFLLKAAGYLNSVSTFMFNFVLGVILAYFLSIEIADWKRIASSKTPRTFKKAFVFLRENVFSGIVGYLKAQMKLISITFIVIFVSLLALGVDNALTISAIAAVFDVLPLLGVGTVFVPWIAYLLVVGDYNLAIWLGILFLVIVAARQILEPLITGDTLGVSAFTMLAFMVISLSLFGVAGVILSPVLVILVKALYDQGYFRRWITPPKDEYDVELAEKG</sequence>
<dbReference type="RefSeq" id="WP_101807909.1">
    <property type="nucleotide sequence ID" value="NZ_NFEZ01000003.1"/>
</dbReference>
<evidence type="ECO:0000256" key="4">
    <source>
        <dbReference type="ARBA" id="ARBA00022989"/>
    </source>
</evidence>
<keyword evidence="4 6" id="KW-1133">Transmembrane helix</keyword>
<organism evidence="7 8">
    <name type="scientific">Paenibacillus pasadenensis</name>
    <dbReference type="NCBI Taxonomy" id="217090"/>
    <lineage>
        <taxon>Bacteria</taxon>
        <taxon>Bacillati</taxon>
        <taxon>Bacillota</taxon>
        <taxon>Bacilli</taxon>
        <taxon>Bacillales</taxon>
        <taxon>Paenibacillaceae</taxon>
        <taxon>Paenibacillus</taxon>
    </lineage>
</organism>
<feature type="transmembrane region" description="Helical" evidence="6">
    <location>
        <begin position="246"/>
        <end position="273"/>
    </location>
</feature>
<dbReference type="Pfam" id="PF01594">
    <property type="entry name" value="AI-2E_transport"/>
    <property type="match status" value="1"/>
</dbReference>
<evidence type="ECO:0008006" key="9">
    <source>
        <dbReference type="Google" id="ProtNLM"/>
    </source>
</evidence>
<dbReference type="GO" id="GO:0055085">
    <property type="term" value="P:transmembrane transport"/>
    <property type="evidence" value="ECO:0007669"/>
    <property type="project" value="TreeGrafter"/>
</dbReference>
<feature type="transmembrane region" description="Helical" evidence="6">
    <location>
        <begin position="12"/>
        <end position="33"/>
    </location>
</feature>